<dbReference type="PANTHER" id="PTHR24228:SF72">
    <property type="entry name" value="G-PROTEIN COUPLED RECEPTORS FAMILY 1 PROFILE DOMAIN-CONTAINING PROTEIN"/>
    <property type="match status" value="1"/>
</dbReference>
<keyword evidence="2" id="KW-1003">Cell membrane</keyword>
<dbReference type="InterPro" id="IPR017452">
    <property type="entry name" value="GPCR_Rhodpsn_7TM"/>
</dbReference>
<evidence type="ECO:0000256" key="5">
    <source>
        <dbReference type="ARBA" id="ARBA00023040"/>
    </source>
</evidence>
<keyword evidence="5 9" id="KW-0297">G-protein coupled receptor</keyword>
<evidence type="ECO:0000256" key="6">
    <source>
        <dbReference type="ARBA" id="ARBA00023136"/>
    </source>
</evidence>
<keyword evidence="8 9" id="KW-0807">Transducer</keyword>
<evidence type="ECO:0000259" key="12">
    <source>
        <dbReference type="PROSITE" id="PS50262"/>
    </source>
</evidence>
<evidence type="ECO:0000256" key="3">
    <source>
        <dbReference type="ARBA" id="ARBA00022692"/>
    </source>
</evidence>
<dbReference type="PROSITE" id="PS50262">
    <property type="entry name" value="G_PROTEIN_RECEP_F1_2"/>
    <property type="match status" value="1"/>
</dbReference>
<dbReference type="SUPFAM" id="SSF81321">
    <property type="entry name" value="Family A G protein-coupled receptor-like"/>
    <property type="match status" value="1"/>
</dbReference>
<reference evidence="13" key="1">
    <citation type="submission" date="2021-10" db="EMBL/GenBank/DDBJ databases">
        <title>Tropical sea cucumber genome reveals ecological adaptation and Cuvierian tubules defense mechanism.</title>
        <authorList>
            <person name="Chen T."/>
        </authorList>
    </citation>
    <scope>NUCLEOTIDE SEQUENCE</scope>
    <source>
        <strain evidence="13">Nanhai2018</strain>
        <tissue evidence="13">Muscle</tissue>
    </source>
</reference>
<feature type="transmembrane region" description="Helical" evidence="11">
    <location>
        <begin position="25"/>
        <end position="49"/>
    </location>
</feature>
<gene>
    <name evidence="13" type="ORF">HOLleu_39141</name>
</gene>
<keyword evidence="7 9" id="KW-0675">Receptor</keyword>
<dbReference type="Gene3D" id="1.20.1070.10">
    <property type="entry name" value="Rhodopsin 7-helix transmembrane proteins"/>
    <property type="match status" value="1"/>
</dbReference>
<evidence type="ECO:0000256" key="1">
    <source>
        <dbReference type="ARBA" id="ARBA00004651"/>
    </source>
</evidence>
<proteinExistence type="inferred from homology"/>
<keyword evidence="3 9" id="KW-0812">Transmembrane</keyword>
<evidence type="ECO:0000256" key="9">
    <source>
        <dbReference type="RuleBase" id="RU000688"/>
    </source>
</evidence>
<dbReference type="PANTHER" id="PTHR24228">
    <property type="entry name" value="B2 BRADYKININ RECEPTOR/ANGIOTENSIN II RECEPTOR"/>
    <property type="match status" value="1"/>
</dbReference>
<feature type="domain" description="G-protein coupled receptors family 1 profile" evidence="12">
    <location>
        <begin position="41"/>
        <end position="329"/>
    </location>
</feature>
<comment type="caution">
    <text evidence="13">The sequence shown here is derived from an EMBL/GenBank/DDBJ whole genome shotgun (WGS) entry which is preliminary data.</text>
</comment>
<evidence type="ECO:0000256" key="7">
    <source>
        <dbReference type="ARBA" id="ARBA00023170"/>
    </source>
</evidence>
<keyword evidence="6 11" id="KW-0472">Membrane</keyword>
<dbReference type="PRINTS" id="PR00237">
    <property type="entry name" value="GPCRRHODOPSN"/>
</dbReference>
<dbReference type="PROSITE" id="PS00237">
    <property type="entry name" value="G_PROTEIN_RECEP_F1_1"/>
    <property type="match status" value="1"/>
</dbReference>
<keyword evidence="14" id="KW-1185">Reference proteome</keyword>
<evidence type="ECO:0000256" key="10">
    <source>
        <dbReference type="SAM" id="MobiDB-lite"/>
    </source>
</evidence>
<name>A0A9Q0YG54_HOLLE</name>
<feature type="compositionally biased region" description="Polar residues" evidence="10">
    <location>
        <begin position="217"/>
        <end position="245"/>
    </location>
</feature>
<evidence type="ECO:0000313" key="13">
    <source>
        <dbReference type="EMBL" id="KAJ8021835.1"/>
    </source>
</evidence>
<evidence type="ECO:0000256" key="4">
    <source>
        <dbReference type="ARBA" id="ARBA00022989"/>
    </source>
</evidence>
<feature type="transmembrane region" description="Helical" evidence="11">
    <location>
        <begin position="139"/>
        <end position="161"/>
    </location>
</feature>
<keyword evidence="4 11" id="KW-1133">Transmembrane helix</keyword>
<feature type="transmembrane region" description="Helical" evidence="11">
    <location>
        <begin position="181"/>
        <end position="201"/>
    </location>
</feature>
<feature type="region of interest" description="Disordered" evidence="10">
    <location>
        <begin position="217"/>
        <end position="268"/>
    </location>
</feature>
<dbReference type="CDD" id="cd00637">
    <property type="entry name" value="7tm_classA_rhodopsin-like"/>
    <property type="match status" value="1"/>
</dbReference>
<evidence type="ECO:0000256" key="8">
    <source>
        <dbReference type="ARBA" id="ARBA00023224"/>
    </source>
</evidence>
<evidence type="ECO:0000256" key="2">
    <source>
        <dbReference type="ARBA" id="ARBA00022475"/>
    </source>
</evidence>
<organism evidence="13 14">
    <name type="scientific">Holothuria leucospilota</name>
    <name type="common">Black long sea cucumber</name>
    <name type="synonym">Mertensiothuria leucospilota</name>
    <dbReference type="NCBI Taxonomy" id="206669"/>
    <lineage>
        <taxon>Eukaryota</taxon>
        <taxon>Metazoa</taxon>
        <taxon>Echinodermata</taxon>
        <taxon>Eleutherozoa</taxon>
        <taxon>Echinozoa</taxon>
        <taxon>Holothuroidea</taxon>
        <taxon>Aspidochirotacea</taxon>
        <taxon>Aspidochirotida</taxon>
        <taxon>Holothuriidae</taxon>
        <taxon>Holothuria</taxon>
    </lineage>
</organism>
<accession>A0A9Q0YG54</accession>
<feature type="transmembrane region" description="Helical" evidence="11">
    <location>
        <begin position="310"/>
        <end position="331"/>
    </location>
</feature>
<feature type="transmembrane region" description="Helical" evidence="11">
    <location>
        <begin position="61"/>
        <end position="85"/>
    </location>
</feature>
<dbReference type="AlphaFoldDB" id="A0A9Q0YG54"/>
<feature type="transmembrane region" description="Helical" evidence="11">
    <location>
        <begin position="91"/>
        <end position="119"/>
    </location>
</feature>
<dbReference type="Pfam" id="PF00001">
    <property type="entry name" value="7tm_1"/>
    <property type="match status" value="1"/>
</dbReference>
<dbReference type="EMBL" id="JAIZAY010000021">
    <property type="protein sequence ID" value="KAJ8021835.1"/>
    <property type="molecule type" value="Genomic_DNA"/>
</dbReference>
<dbReference type="OrthoDB" id="6076970at2759"/>
<dbReference type="GO" id="GO:0004930">
    <property type="term" value="F:G protein-coupled receptor activity"/>
    <property type="evidence" value="ECO:0007669"/>
    <property type="project" value="UniProtKB-KW"/>
</dbReference>
<dbReference type="InterPro" id="IPR000276">
    <property type="entry name" value="GPCR_Rhodpsn"/>
</dbReference>
<dbReference type="Proteomes" id="UP001152320">
    <property type="component" value="Chromosome 21"/>
</dbReference>
<evidence type="ECO:0000256" key="11">
    <source>
        <dbReference type="SAM" id="Phobius"/>
    </source>
</evidence>
<sequence length="364" mass="41090">MADYVTSFGTDIEATLPPYPLRIRWVLSVCLAIVCVIGLFGNGLVMVSVIFSKKLQTKTNVFVFTLAIADFMTCCGMPFSSISFVHEELPFPYALCTFGACLIWTGVGSSTINLAYIAYNRFILITRSRTAYDNFFCPLNISLMVMFSWAFPFLLYIIPVFVILDGNGYTEYFHVCMTDAFAYLGIFYMIPSSIVIIVCYIKIFRYIRSHSVGLKSRSNAEAPSSSQSQGSAEYTKSNPTNVTLLSSPPKSPKPPMRRKKSSVDRSISSRQVQVTKNMFFVVCGYYICIMPYAIVTSFTDFVDEKVVAIVLPWTTSFMLLNSCVNFVIYSFNHPQFNTVFRHIVTCKLQDIPQPSPLLQRLLRV</sequence>
<comment type="subcellular location">
    <subcellularLocation>
        <location evidence="1">Cell membrane</location>
        <topology evidence="1">Multi-pass membrane protein</topology>
    </subcellularLocation>
</comment>
<comment type="similarity">
    <text evidence="9">Belongs to the G-protein coupled receptor 1 family.</text>
</comment>
<evidence type="ECO:0000313" key="14">
    <source>
        <dbReference type="Proteomes" id="UP001152320"/>
    </source>
</evidence>
<feature type="transmembrane region" description="Helical" evidence="11">
    <location>
        <begin position="278"/>
        <end position="298"/>
    </location>
</feature>
<protein>
    <submittedName>
        <fullName evidence="13">5-hydroxytryptamine receptor 1F</fullName>
    </submittedName>
</protein>
<dbReference type="SMART" id="SM01381">
    <property type="entry name" value="7TM_GPCR_Srsx"/>
    <property type="match status" value="1"/>
</dbReference>
<dbReference type="GO" id="GO:0005886">
    <property type="term" value="C:plasma membrane"/>
    <property type="evidence" value="ECO:0007669"/>
    <property type="project" value="UniProtKB-SubCell"/>
</dbReference>